<dbReference type="KEGG" id="glz:GLAREA_03595"/>
<dbReference type="HOGENOM" id="CLU_561453_0_0_1"/>
<dbReference type="Gene3D" id="3.80.10.10">
    <property type="entry name" value="Ribonuclease Inhibitor"/>
    <property type="match status" value="1"/>
</dbReference>
<protein>
    <recommendedName>
        <fullName evidence="3">F-box domain-containing protein</fullName>
    </recommendedName>
</protein>
<dbReference type="OrthoDB" id="9994419at2759"/>
<dbReference type="SUPFAM" id="SSF52047">
    <property type="entry name" value="RNI-like"/>
    <property type="match status" value="1"/>
</dbReference>
<dbReference type="Proteomes" id="UP000016922">
    <property type="component" value="Unassembled WGS sequence"/>
</dbReference>
<dbReference type="EMBL" id="KE145363">
    <property type="protein sequence ID" value="EPE30628.1"/>
    <property type="molecule type" value="Genomic_DNA"/>
</dbReference>
<dbReference type="AlphaFoldDB" id="S3DW59"/>
<gene>
    <name evidence="1" type="ORF">GLAREA_03595</name>
</gene>
<keyword evidence="2" id="KW-1185">Reference proteome</keyword>
<organism evidence="1 2">
    <name type="scientific">Glarea lozoyensis (strain ATCC 20868 / MF5171)</name>
    <dbReference type="NCBI Taxonomy" id="1116229"/>
    <lineage>
        <taxon>Eukaryota</taxon>
        <taxon>Fungi</taxon>
        <taxon>Dikarya</taxon>
        <taxon>Ascomycota</taxon>
        <taxon>Pezizomycotina</taxon>
        <taxon>Leotiomycetes</taxon>
        <taxon>Helotiales</taxon>
        <taxon>Helotiaceae</taxon>
        <taxon>Glarea</taxon>
    </lineage>
</organism>
<dbReference type="OMA" id="ARPMREF"/>
<proteinExistence type="predicted"/>
<evidence type="ECO:0000313" key="2">
    <source>
        <dbReference type="Proteomes" id="UP000016922"/>
    </source>
</evidence>
<accession>S3DW59</accession>
<dbReference type="RefSeq" id="XP_008082039.1">
    <property type="nucleotide sequence ID" value="XM_008083848.1"/>
</dbReference>
<dbReference type="GeneID" id="19462650"/>
<evidence type="ECO:0000313" key="1">
    <source>
        <dbReference type="EMBL" id="EPE30628.1"/>
    </source>
</evidence>
<evidence type="ECO:0008006" key="3">
    <source>
        <dbReference type="Google" id="ProtNLM"/>
    </source>
</evidence>
<reference evidence="1 2" key="1">
    <citation type="journal article" date="2013" name="BMC Genomics">
        <title>Genomics-driven discovery of the pneumocandin biosynthetic gene cluster in the fungus Glarea lozoyensis.</title>
        <authorList>
            <person name="Chen L."/>
            <person name="Yue Q."/>
            <person name="Zhang X."/>
            <person name="Xiang M."/>
            <person name="Wang C."/>
            <person name="Li S."/>
            <person name="Che Y."/>
            <person name="Ortiz-Lopez F.J."/>
            <person name="Bills G.F."/>
            <person name="Liu X."/>
            <person name="An Z."/>
        </authorList>
    </citation>
    <scope>NUCLEOTIDE SEQUENCE [LARGE SCALE GENOMIC DNA]</scope>
    <source>
        <strain evidence="2">ATCC 20868 / MF5171</strain>
    </source>
</reference>
<name>S3DW59_GLAL2</name>
<dbReference type="InterPro" id="IPR032675">
    <property type="entry name" value="LRR_dom_sf"/>
</dbReference>
<sequence length="486" mass="54177">MASSSSRLEALPIELLHKIISDLKAPSPKINVSRHLRDMLPNTPTGDNTLLTSQRSLRSCLATSRALRSATLPVLYRKVQLSKASSVTDFNAQLERNPHLGKLVLELDLSGLAAHSATWQEDSATLIIRWLALMPRLQSIKTPTAWTSENYSNPQCNLDLHILKRLLRNQLPNLRSLEWGPTVVPEFEHFLTHYSEGVKTGVTNLVARSTDVEMTSIVTGLLKIMPRIQHIDLTTSNVFIVEALAGLQENAKLLSLRTSIKPSFACVDLVEFMSSNPEMFESLLMLDLEGDDNEILRLESTEDITKLITQLPASLRSLNLEGFATCPAHLQLLQKHCPQLEELSFENGIQLEDLEHMILPPHTITGETQHSPATSDDIIDVKHQTVLEPMAKAVAVCKLRRRINSVTLDTERRKAPSCIKHLRIRMMPSGEQRKLRTSVLLGGFAGGLESIQIAGKQGGDGMVDVLCKAVGWRCVRRGRECWVERV</sequence>